<dbReference type="GO" id="GO:0015937">
    <property type="term" value="P:coenzyme A biosynthetic process"/>
    <property type="evidence" value="ECO:0007669"/>
    <property type="project" value="InterPro"/>
</dbReference>
<dbReference type="InterPro" id="IPR007164">
    <property type="entry name" value="GTP-dep_dephospho-CoA_kin"/>
</dbReference>
<dbReference type="InterPro" id="IPR014729">
    <property type="entry name" value="Rossmann-like_a/b/a_fold"/>
</dbReference>
<protein>
    <recommendedName>
        <fullName evidence="3">Cytidyltransferase-like domain-containing protein</fullName>
    </recommendedName>
</protein>
<gene>
    <name evidence="4" type="ORF">A2773_05160</name>
</gene>
<dbReference type="InterPro" id="IPR004821">
    <property type="entry name" value="Cyt_trans-like"/>
</dbReference>
<evidence type="ECO:0000259" key="3">
    <source>
        <dbReference type="Pfam" id="PF01467"/>
    </source>
</evidence>
<dbReference type="PANTHER" id="PTHR40732">
    <property type="entry name" value="UPF0218 PROTEIN TK1697"/>
    <property type="match status" value="1"/>
</dbReference>
<dbReference type="Pfam" id="PF01467">
    <property type="entry name" value="CTP_transf_like"/>
    <property type="match status" value="1"/>
</dbReference>
<dbReference type="EMBL" id="MFJE01000024">
    <property type="protein sequence ID" value="OGG14111.1"/>
    <property type="molecule type" value="Genomic_DNA"/>
</dbReference>
<evidence type="ECO:0000256" key="1">
    <source>
        <dbReference type="ARBA" id="ARBA00022741"/>
    </source>
</evidence>
<dbReference type="SUPFAM" id="SSF52374">
    <property type="entry name" value="Nucleotidylyl transferase"/>
    <property type="match status" value="1"/>
</dbReference>
<name>A0A1F5ZNW6_9BACT</name>
<dbReference type="PANTHER" id="PTHR40732:SF1">
    <property type="entry name" value="GTP-DEPENDENT DEPHOSPHO-COA KINASE"/>
    <property type="match status" value="1"/>
</dbReference>
<proteinExistence type="inferred from homology"/>
<feature type="domain" description="Cytidyltransferase-like" evidence="3">
    <location>
        <begin position="9"/>
        <end position="158"/>
    </location>
</feature>
<dbReference type="GO" id="GO:0005525">
    <property type="term" value="F:GTP binding"/>
    <property type="evidence" value="ECO:0007669"/>
    <property type="project" value="UniProtKB-KW"/>
</dbReference>
<dbReference type="Gene3D" id="3.40.50.620">
    <property type="entry name" value="HUPs"/>
    <property type="match status" value="1"/>
</dbReference>
<keyword evidence="2" id="KW-0342">GTP-binding</keyword>
<evidence type="ECO:0000313" key="5">
    <source>
        <dbReference type="Proteomes" id="UP000177383"/>
    </source>
</evidence>
<dbReference type="GO" id="GO:0016301">
    <property type="term" value="F:kinase activity"/>
    <property type="evidence" value="ECO:0007669"/>
    <property type="project" value="InterPro"/>
</dbReference>
<organism evidence="4 5">
    <name type="scientific">Candidatus Gottesmanbacteria bacterium RIFCSPHIGHO2_01_FULL_39_10</name>
    <dbReference type="NCBI Taxonomy" id="1798375"/>
    <lineage>
        <taxon>Bacteria</taxon>
        <taxon>Candidatus Gottesmaniibacteriota</taxon>
    </lineage>
</organism>
<dbReference type="NCBIfam" id="TIGR00125">
    <property type="entry name" value="cyt_tran_rel"/>
    <property type="match status" value="1"/>
</dbReference>
<keyword evidence="1" id="KW-0547">Nucleotide-binding</keyword>
<comment type="caution">
    <text evidence="4">The sequence shown here is derived from an EMBL/GenBank/DDBJ whole genome shotgun (WGS) entry which is preliminary data.</text>
</comment>
<sequence length="353" mass="40567">MKSFKLAAIGGTFDRLHRGHEFFIKKAFERAERVLVGITSEEYVRKKFSIFLPRRQAGNFQFSIKVRSYRDRRRELEEFLKREKLWERASVVKIHDEYGEADKNPNLEVIFVTSDSREGAENINKKRREGGLRKLEIIKVPLVRADDRGNISSTRIRRGEIDREGRLYRQYKIYGKILPENIRSRLQKPLGLHLTGSENIRHDIPAALKEVIADVSPPMVITIGDEVTKMCNGEGIRMDIAVVDFKVKREKKYKKLADHLFADKHERVVLKGENKAGMIEHKMMSDVDEAIEGVLRDGKQRVMVVRGEEDLVAIPAVLLAPLESVVVYGQPNRGVVVMVASEEKKKQIIEILV</sequence>
<reference evidence="4 5" key="1">
    <citation type="journal article" date="2016" name="Nat. Commun.">
        <title>Thousands of microbial genomes shed light on interconnected biogeochemical processes in an aquifer system.</title>
        <authorList>
            <person name="Anantharaman K."/>
            <person name="Brown C.T."/>
            <person name="Hug L.A."/>
            <person name="Sharon I."/>
            <person name="Castelle C.J."/>
            <person name="Probst A.J."/>
            <person name="Thomas B.C."/>
            <person name="Singh A."/>
            <person name="Wilkins M.J."/>
            <person name="Karaoz U."/>
            <person name="Brodie E.L."/>
            <person name="Williams K.H."/>
            <person name="Hubbard S.S."/>
            <person name="Banfield J.F."/>
        </authorList>
    </citation>
    <scope>NUCLEOTIDE SEQUENCE [LARGE SCALE GENOMIC DNA]</scope>
</reference>
<dbReference type="HAMAP" id="MF_00590">
    <property type="entry name" value="Dephospho_CoA_kinase_GTP_dep"/>
    <property type="match status" value="1"/>
</dbReference>
<dbReference type="Pfam" id="PF04019">
    <property type="entry name" value="DUF359"/>
    <property type="match status" value="1"/>
</dbReference>
<dbReference type="NCBIfam" id="NF001985">
    <property type="entry name" value="PRK00777.1"/>
    <property type="match status" value="1"/>
</dbReference>
<evidence type="ECO:0000256" key="2">
    <source>
        <dbReference type="ARBA" id="ARBA00023134"/>
    </source>
</evidence>
<dbReference type="AlphaFoldDB" id="A0A1F5ZNW6"/>
<dbReference type="Proteomes" id="UP000177383">
    <property type="component" value="Unassembled WGS sequence"/>
</dbReference>
<dbReference type="STRING" id="1798375.A2773_05160"/>
<accession>A0A1F5ZNW6</accession>
<evidence type="ECO:0000313" key="4">
    <source>
        <dbReference type="EMBL" id="OGG14111.1"/>
    </source>
</evidence>